<name>A0A0F4YK05_RASE3</name>
<reference evidence="1 2" key="1">
    <citation type="submission" date="2015-04" db="EMBL/GenBank/DDBJ databases">
        <authorList>
            <person name="Heijne W.H."/>
            <person name="Fedorova N.D."/>
            <person name="Nierman W.C."/>
            <person name="Vollebregt A.W."/>
            <person name="Zhao Z."/>
            <person name="Wu L."/>
            <person name="Kumar M."/>
            <person name="Stam H."/>
            <person name="van den Berg M.A."/>
            <person name="Pel H.J."/>
        </authorList>
    </citation>
    <scope>NUCLEOTIDE SEQUENCE [LARGE SCALE GENOMIC DNA]</scope>
    <source>
        <strain evidence="1 2">CBS 393.64</strain>
    </source>
</reference>
<protein>
    <submittedName>
        <fullName evidence="1">Uncharacterized protein</fullName>
    </submittedName>
</protein>
<dbReference type="GeneID" id="25319867"/>
<sequence>MDTLEIEHLISELTDLDLAVLLSLVAQEHCLIETTEDCIDDVSKELALICQNTFGLSYALLDCSQETSLDDFSNGIVAPDPVATGRHYSPHLTRHAAESRYSSFKNAHGIQEHSMSPVKDNYLDERKVVNVVIAKNFNRTHDDIQIQALELLRSRRIFTKTAVHSTPKVFLFIPVIASDGSGTQNLPLNRHLNDHLFLSHVHEPEHGYPNLEDDDAWVSDDQASISSVVRKPSVDVHRRSSRQYKIDEEVAKEPFDAHLHNCMADGFGRSYQSCAWLGTTFLSPQKLFAICRISSFF</sequence>
<dbReference type="RefSeq" id="XP_013325067.1">
    <property type="nucleotide sequence ID" value="XM_013469613.1"/>
</dbReference>
<dbReference type="PANTHER" id="PTHR11603">
    <property type="entry name" value="AAA FAMILY ATPASE"/>
    <property type="match status" value="1"/>
</dbReference>
<comment type="caution">
    <text evidence="1">The sequence shown here is derived from an EMBL/GenBank/DDBJ whole genome shotgun (WGS) entry which is preliminary data.</text>
</comment>
<gene>
    <name evidence="1" type="ORF">T310_7596</name>
</gene>
<accession>A0A0F4YK05</accession>
<dbReference type="InterPro" id="IPR052041">
    <property type="entry name" value="Nucleic_acid_metab_PIN/TRAM"/>
</dbReference>
<evidence type="ECO:0000313" key="2">
    <source>
        <dbReference type="Proteomes" id="UP000053958"/>
    </source>
</evidence>
<dbReference type="EMBL" id="LASV01000454">
    <property type="protein sequence ID" value="KKA18455.1"/>
    <property type="molecule type" value="Genomic_DNA"/>
</dbReference>
<proteinExistence type="predicted"/>
<dbReference type="Proteomes" id="UP000053958">
    <property type="component" value="Unassembled WGS sequence"/>
</dbReference>
<dbReference type="OrthoDB" id="5582146at2759"/>
<evidence type="ECO:0000313" key="1">
    <source>
        <dbReference type="EMBL" id="KKA18455.1"/>
    </source>
</evidence>
<organism evidence="1 2">
    <name type="scientific">Rasamsonia emersonii (strain ATCC 16479 / CBS 393.64 / IMI 116815)</name>
    <dbReference type="NCBI Taxonomy" id="1408163"/>
    <lineage>
        <taxon>Eukaryota</taxon>
        <taxon>Fungi</taxon>
        <taxon>Dikarya</taxon>
        <taxon>Ascomycota</taxon>
        <taxon>Pezizomycotina</taxon>
        <taxon>Eurotiomycetes</taxon>
        <taxon>Eurotiomycetidae</taxon>
        <taxon>Eurotiales</taxon>
        <taxon>Trichocomaceae</taxon>
        <taxon>Rasamsonia</taxon>
    </lineage>
</organism>
<keyword evidence="2" id="KW-1185">Reference proteome</keyword>
<dbReference type="PANTHER" id="PTHR11603:SF132">
    <property type="entry name" value="C2H2-TYPE DOMAIN-CONTAINING PROTEIN"/>
    <property type="match status" value="1"/>
</dbReference>
<dbReference type="AlphaFoldDB" id="A0A0F4YK05"/>